<dbReference type="InterPro" id="IPR038972">
    <property type="entry name" value="YiaA-like"/>
</dbReference>
<organism evidence="3 4">
    <name type="scientific">Herpetosiphon geysericola</name>
    <dbReference type="NCBI Taxonomy" id="70996"/>
    <lineage>
        <taxon>Bacteria</taxon>
        <taxon>Bacillati</taxon>
        <taxon>Chloroflexota</taxon>
        <taxon>Chloroflexia</taxon>
        <taxon>Herpetosiphonales</taxon>
        <taxon>Herpetosiphonaceae</taxon>
        <taxon>Herpetosiphon</taxon>
    </lineage>
</organism>
<dbReference type="EMBL" id="LGKP01000027">
    <property type="protein sequence ID" value="KPL83697.1"/>
    <property type="molecule type" value="Genomic_DNA"/>
</dbReference>
<keyword evidence="1" id="KW-0812">Transmembrane</keyword>
<evidence type="ECO:0000256" key="1">
    <source>
        <dbReference type="SAM" id="Phobius"/>
    </source>
</evidence>
<reference evidence="3 4" key="1">
    <citation type="submission" date="2015-07" db="EMBL/GenBank/DDBJ databases">
        <title>Whole genome sequence of Herpetosiphon geysericola DSM 7119.</title>
        <authorList>
            <person name="Hemp J."/>
            <person name="Ward L.M."/>
            <person name="Pace L.A."/>
            <person name="Fischer W.W."/>
        </authorList>
    </citation>
    <scope>NUCLEOTIDE SEQUENCE [LARGE SCALE GENOMIC DNA]</scope>
    <source>
        <strain evidence="3 4">DSM 7119</strain>
    </source>
</reference>
<keyword evidence="1" id="KW-1133">Transmembrane helix</keyword>
<dbReference type="Pfam" id="PF05360">
    <property type="entry name" value="YiaAB"/>
    <property type="match status" value="1"/>
</dbReference>
<evidence type="ECO:0000313" key="4">
    <source>
        <dbReference type="Proteomes" id="UP000050277"/>
    </source>
</evidence>
<comment type="caution">
    <text evidence="3">The sequence shown here is derived from an EMBL/GenBank/DDBJ whole genome shotgun (WGS) entry which is preliminary data.</text>
</comment>
<accession>A0A0P6XWF7</accession>
<gene>
    <name evidence="3" type="ORF">SE18_19165</name>
</gene>
<proteinExistence type="predicted"/>
<dbReference type="PANTHER" id="PTHR37290:SF1">
    <property type="entry name" value="INNER MEMBRANE PROTEIN YIAA"/>
    <property type="match status" value="1"/>
</dbReference>
<evidence type="ECO:0000313" key="3">
    <source>
        <dbReference type="EMBL" id="KPL83697.1"/>
    </source>
</evidence>
<dbReference type="STRING" id="70996.SE18_19165"/>
<dbReference type="Proteomes" id="UP000050277">
    <property type="component" value="Unassembled WGS sequence"/>
</dbReference>
<dbReference type="RefSeq" id="WP_054536074.1">
    <property type="nucleotide sequence ID" value="NZ_LGKP01000027.1"/>
</dbReference>
<dbReference type="InterPro" id="IPR008024">
    <property type="entry name" value="YiaAB"/>
</dbReference>
<dbReference type="GO" id="GO:0005886">
    <property type="term" value="C:plasma membrane"/>
    <property type="evidence" value="ECO:0007669"/>
    <property type="project" value="TreeGrafter"/>
</dbReference>
<sequence length="97" mass="10713">MNHPTIQKDTGAWIAFTWISFFISIAALMLGIYHAPVDVWVKSFLAVAALFAVGSTFSLAKTIRDNSEAGKLLNRYADAKTEQIITNYEFTSAPRNG</sequence>
<dbReference type="OrthoDB" id="163792at2"/>
<feature type="transmembrane region" description="Helical" evidence="1">
    <location>
        <begin position="39"/>
        <end position="60"/>
    </location>
</feature>
<name>A0A0P6XWF7_9CHLR</name>
<keyword evidence="4" id="KW-1185">Reference proteome</keyword>
<dbReference type="PANTHER" id="PTHR37290">
    <property type="entry name" value="INNER MEMBRANE PROTEIN YIAA-RELATED"/>
    <property type="match status" value="1"/>
</dbReference>
<feature type="domain" description="YiaAB two helix" evidence="2">
    <location>
        <begin position="13"/>
        <end position="65"/>
    </location>
</feature>
<protein>
    <submittedName>
        <fullName evidence="3">YiaAB two helix domain protein</fullName>
    </submittedName>
</protein>
<dbReference type="GO" id="GO:0006974">
    <property type="term" value="P:DNA damage response"/>
    <property type="evidence" value="ECO:0007669"/>
    <property type="project" value="TreeGrafter"/>
</dbReference>
<dbReference type="AlphaFoldDB" id="A0A0P6XWF7"/>
<evidence type="ECO:0000259" key="2">
    <source>
        <dbReference type="Pfam" id="PF05360"/>
    </source>
</evidence>
<keyword evidence="1" id="KW-0472">Membrane</keyword>
<feature type="transmembrane region" description="Helical" evidence="1">
    <location>
        <begin position="12"/>
        <end position="33"/>
    </location>
</feature>